<protein>
    <submittedName>
        <fullName evidence="2">Helix-turn-helix transcriptional regulator</fullName>
    </submittedName>
</protein>
<gene>
    <name evidence="2" type="ORF">ACFO5W_02230</name>
</gene>
<dbReference type="InterPro" id="IPR036388">
    <property type="entry name" value="WH-like_DNA-bd_sf"/>
</dbReference>
<proteinExistence type="predicted"/>
<dbReference type="SMART" id="SM00421">
    <property type="entry name" value="HTH_LUXR"/>
    <property type="match status" value="1"/>
</dbReference>
<reference evidence="3" key="1">
    <citation type="journal article" date="2019" name="Int. J. Syst. Evol. Microbiol.">
        <title>The Global Catalogue of Microorganisms (GCM) 10K type strain sequencing project: providing services to taxonomists for standard genome sequencing and annotation.</title>
        <authorList>
            <consortium name="The Broad Institute Genomics Platform"/>
            <consortium name="The Broad Institute Genome Sequencing Center for Infectious Disease"/>
            <person name="Wu L."/>
            <person name="Ma J."/>
        </authorList>
    </citation>
    <scope>NUCLEOTIDE SEQUENCE [LARGE SCALE GENOMIC DNA]</scope>
    <source>
        <strain evidence="3">CCM 4481</strain>
    </source>
</reference>
<organism evidence="2 3">
    <name type="scientific">Dyella halodurans</name>
    <dbReference type="NCBI Taxonomy" id="1920171"/>
    <lineage>
        <taxon>Bacteria</taxon>
        <taxon>Pseudomonadati</taxon>
        <taxon>Pseudomonadota</taxon>
        <taxon>Gammaproteobacteria</taxon>
        <taxon>Lysobacterales</taxon>
        <taxon>Rhodanobacteraceae</taxon>
        <taxon>Dyella</taxon>
    </lineage>
</organism>
<dbReference type="SUPFAM" id="SSF46894">
    <property type="entry name" value="C-terminal effector domain of the bipartite response regulators"/>
    <property type="match status" value="1"/>
</dbReference>
<sequence length="223" mass="23498">MHPNAPSVGDLHALPPIRDEYRHDAGVSAAVLGELLDQLLIGVILADADARPCYANREARRILASHDGLAEGPDGLRASTSGGTCRLRQALALTGLAPAGDGDATATRYLSLHRPGPARRAPLLLTFSALAGSPGRTAIFIDVPERLQPVSRGAMAEVFGLTPREAALAALLADGHELRDCAGLLAMGEGTARNHLKHVFEKTMKHSQGALVAQLCRMVGPYR</sequence>
<dbReference type="InterPro" id="IPR000792">
    <property type="entry name" value="Tscrpt_reg_LuxR_C"/>
</dbReference>
<feature type="domain" description="HTH luxR-type" evidence="1">
    <location>
        <begin position="158"/>
        <end position="215"/>
    </location>
</feature>
<dbReference type="EMBL" id="JBHSGA010000003">
    <property type="protein sequence ID" value="MFC4525444.1"/>
    <property type="molecule type" value="Genomic_DNA"/>
</dbReference>
<comment type="caution">
    <text evidence="2">The sequence shown here is derived from an EMBL/GenBank/DDBJ whole genome shotgun (WGS) entry which is preliminary data.</text>
</comment>
<evidence type="ECO:0000313" key="3">
    <source>
        <dbReference type="Proteomes" id="UP001595961"/>
    </source>
</evidence>
<evidence type="ECO:0000313" key="2">
    <source>
        <dbReference type="EMBL" id="MFC4525444.1"/>
    </source>
</evidence>
<dbReference type="Gene3D" id="1.10.10.10">
    <property type="entry name" value="Winged helix-like DNA-binding domain superfamily/Winged helix DNA-binding domain"/>
    <property type="match status" value="1"/>
</dbReference>
<accession>A0ABV9BXH2</accession>
<keyword evidence="3" id="KW-1185">Reference proteome</keyword>
<evidence type="ECO:0000259" key="1">
    <source>
        <dbReference type="SMART" id="SM00421"/>
    </source>
</evidence>
<dbReference type="RefSeq" id="WP_266149537.1">
    <property type="nucleotide sequence ID" value="NZ_CP064028.1"/>
</dbReference>
<name>A0ABV9BXH2_9GAMM</name>
<dbReference type="InterPro" id="IPR016032">
    <property type="entry name" value="Sig_transdc_resp-reg_C-effctor"/>
</dbReference>
<dbReference type="Proteomes" id="UP001595961">
    <property type="component" value="Unassembled WGS sequence"/>
</dbReference>